<dbReference type="InterPro" id="IPR004147">
    <property type="entry name" value="ABC1_dom"/>
</dbReference>
<dbReference type="CDD" id="cd05121">
    <property type="entry name" value="ABC1_ADCK3-like"/>
    <property type="match status" value="1"/>
</dbReference>
<dbReference type="Gene3D" id="1.10.510.10">
    <property type="entry name" value="Transferase(Phosphotransferase) domain 1"/>
    <property type="match status" value="1"/>
</dbReference>
<reference evidence="3" key="1">
    <citation type="submission" date="2021-01" db="EMBL/GenBank/DDBJ databases">
        <authorList>
            <person name="Corre E."/>
            <person name="Pelletier E."/>
            <person name="Niang G."/>
            <person name="Scheremetjew M."/>
            <person name="Finn R."/>
            <person name="Kale V."/>
            <person name="Holt S."/>
            <person name="Cochrane G."/>
            <person name="Meng A."/>
            <person name="Brown T."/>
            <person name="Cohen L."/>
        </authorList>
    </citation>
    <scope>NUCLEOTIDE SEQUENCE</scope>
    <source>
        <strain evidence="3">CCMP722</strain>
    </source>
</reference>
<dbReference type="SUPFAM" id="SSF56112">
    <property type="entry name" value="Protein kinase-like (PK-like)"/>
    <property type="match status" value="1"/>
</dbReference>
<dbReference type="PANTHER" id="PTHR10566">
    <property type="entry name" value="CHAPERONE-ACTIVITY OF BC1 COMPLEX CABC1 -RELATED"/>
    <property type="match status" value="1"/>
</dbReference>
<dbReference type="PROSITE" id="PS50011">
    <property type="entry name" value="PROTEIN_KINASE_DOM"/>
    <property type="match status" value="1"/>
</dbReference>
<organism evidence="3">
    <name type="scientific">Pyramimonas obovata</name>
    <dbReference type="NCBI Taxonomy" id="1411642"/>
    <lineage>
        <taxon>Eukaryota</taxon>
        <taxon>Viridiplantae</taxon>
        <taxon>Chlorophyta</taxon>
        <taxon>Pyramimonadophyceae</taxon>
        <taxon>Pyramimonadales</taxon>
        <taxon>Pyramimonadaceae</taxon>
        <taxon>Pyramimonas</taxon>
        <taxon>Pyramimonas incertae sedis</taxon>
    </lineage>
</organism>
<dbReference type="GO" id="GO:0004672">
    <property type="term" value="F:protein kinase activity"/>
    <property type="evidence" value="ECO:0007669"/>
    <property type="project" value="InterPro"/>
</dbReference>
<comment type="similarity">
    <text evidence="1">Belongs to the protein kinase superfamily. ADCK protein kinase family.</text>
</comment>
<dbReference type="InterPro" id="IPR011009">
    <property type="entry name" value="Kinase-like_dom_sf"/>
</dbReference>
<sequence length="655" mass="72810">MAAITAGVLGGVSHRSPCVGTLGSQGKCNSRVGAAVHGVRLFSKRVTRAKSRVSTGRARGVVTRGTLDVRRNGSQALVKDGFDDLEMQNGLCVLNQKYSPELIREKVLSSPGEVVNLMGRGVQVGLEFGVYFGKLLLDSALSDDSSEKVKERAGELRGLLTRLGPSYIKAGQVLANRPDVLRADYMNELVILQDDVPAFPNEEAMSIIEQSVGQPIGEIFSSVSEKPVAAASLGQVYRATLRSTGEDVAIKVQRPNIEPVIYRDLFLFRFFAGFINGWAIKQLGTNAQLVLDEFAIKLLEELDYKQEARNQMDFYENYRGDPYVYIPKLFTEYCSNRVLVMEWVNGVRCTDPQGIVEAGIDVEEFIRVGVVGGLRQLLEFGLFHGDPHPGNLFAMRDGRIAYIDFGNVAQLSNRNKQILIDAVVHAVNEDYVGMAGDFINLGFLAPGTEVGPIVPALETIWSDCRDQSMVNFNFRTVTDQFNKLVYRFPIRIPERYALVIRSLLTQEGICMTMDPDFKFLEVAYPYVAKRLLTDDDPILRERLIQVLFQDGVFQWNRLETLLELASEAPSKGRKLDLSDTIVDGAKVMLTDGALRTALLDALTQDNRLHLDEITRLATRLQGTVEPRVVVDSALRQGPAFARSMLLQWSQRVMAS</sequence>
<dbReference type="InterPro" id="IPR050154">
    <property type="entry name" value="UbiB_kinase"/>
</dbReference>
<feature type="domain" description="Protein kinase" evidence="2">
    <location>
        <begin position="222"/>
        <end position="553"/>
    </location>
</feature>
<dbReference type="EMBL" id="HBFA01016767">
    <property type="protein sequence ID" value="CAD8666304.1"/>
    <property type="molecule type" value="Transcribed_RNA"/>
</dbReference>
<dbReference type="AlphaFoldDB" id="A0A7S0R3S3"/>
<dbReference type="InterPro" id="IPR000719">
    <property type="entry name" value="Prot_kinase_dom"/>
</dbReference>
<gene>
    <name evidence="3" type="ORF">POBO1169_LOCUS8575</name>
</gene>
<protein>
    <recommendedName>
        <fullName evidence="2">Protein kinase domain-containing protein</fullName>
    </recommendedName>
</protein>
<dbReference type="Pfam" id="PF03109">
    <property type="entry name" value="ABC1"/>
    <property type="match status" value="1"/>
</dbReference>
<evidence type="ECO:0000259" key="2">
    <source>
        <dbReference type="PROSITE" id="PS50011"/>
    </source>
</evidence>
<name>A0A7S0R3S3_9CHLO</name>
<evidence type="ECO:0000313" key="3">
    <source>
        <dbReference type="EMBL" id="CAD8666304.1"/>
    </source>
</evidence>
<proteinExistence type="inferred from homology"/>
<evidence type="ECO:0000256" key="1">
    <source>
        <dbReference type="ARBA" id="ARBA00009670"/>
    </source>
</evidence>
<accession>A0A7S0R3S3</accession>
<dbReference type="GO" id="GO:0005524">
    <property type="term" value="F:ATP binding"/>
    <property type="evidence" value="ECO:0007669"/>
    <property type="project" value="InterPro"/>
</dbReference>
<dbReference type="PANTHER" id="PTHR10566:SF53">
    <property type="entry name" value="PROTEIN ACTIVITY OF BC1 COMPLEX KINASE 1, CHLOROPLASTIC"/>
    <property type="match status" value="1"/>
</dbReference>